<organism evidence="2 3">
    <name type="scientific">Streptomyces monticola</name>
    <dbReference type="NCBI Taxonomy" id="2666263"/>
    <lineage>
        <taxon>Bacteria</taxon>
        <taxon>Bacillati</taxon>
        <taxon>Actinomycetota</taxon>
        <taxon>Actinomycetes</taxon>
        <taxon>Kitasatosporales</taxon>
        <taxon>Streptomycetaceae</taxon>
        <taxon>Streptomyces</taxon>
    </lineage>
</organism>
<keyword evidence="1" id="KW-0812">Transmembrane</keyword>
<keyword evidence="3" id="KW-1185">Reference proteome</keyword>
<name>A0ABW2JN12_9ACTN</name>
<evidence type="ECO:0000313" key="3">
    <source>
        <dbReference type="Proteomes" id="UP001596523"/>
    </source>
</evidence>
<feature type="transmembrane region" description="Helical" evidence="1">
    <location>
        <begin position="222"/>
        <end position="245"/>
    </location>
</feature>
<evidence type="ECO:0000313" key="2">
    <source>
        <dbReference type="EMBL" id="MFC7307034.1"/>
    </source>
</evidence>
<reference evidence="3" key="1">
    <citation type="journal article" date="2019" name="Int. J. Syst. Evol. Microbiol.">
        <title>The Global Catalogue of Microorganisms (GCM) 10K type strain sequencing project: providing services to taxonomists for standard genome sequencing and annotation.</title>
        <authorList>
            <consortium name="The Broad Institute Genomics Platform"/>
            <consortium name="The Broad Institute Genome Sequencing Center for Infectious Disease"/>
            <person name="Wu L."/>
            <person name="Ma J."/>
        </authorList>
    </citation>
    <scope>NUCLEOTIDE SEQUENCE [LARGE SCALE GENOMIC DNA]</scope>
    <source>
        <strain evidence="3">SYNS20</strain>
    </source>
</reference>
<dbReference type="Proteomes" id="UP001596523">
    <property type="component" value="Unassembled WGS sequence"/>
</dbReference>
<feature type="transmembrane region" description="Helical" evidence="1">
    <location>
        <begin position="370"/>
        <end position="389"/>
    </location>
</feature>
<evidence type="ECO:0008006" key="4">
    <source>
        <dbReference type="Google" id="ProtNLM"/>
    </source>
</evidence>
<gene>
    <name evidence="2" type="ORF">ACFQVC_22750</name>
</gene>
<feature type="transmembrane region" description="Helical" evidence="1">
    <location>
        <begin position="155"/>
        <end position="177"/>
    </location>
</feature>
<keyword evidence="1" id="KW-0472">Membrane</keyword>
<feature type="transmembrane region" description="Helical" evidence="1">
    <location>
        <begin position="326"/>
        <end position="350"/>
    </location>
</feature>
<evidence type="ECO:0000256" key="1">
    <source>
        <dbReference type="SAM" id="Phobius"/>
    </source>
</evidence>
<protein>
    <recommendedName>
        <fullName evidence="4">Peptidase M50</fullName>
    </recommendedName>
</protein>
<keyword evidence="1" id="KW-1133">Transmembrane helix</keyword>
<sequence>MPTPPLADDARVTLHPLHIGGPEDGLREVGRPETGVFIALPEEGVALIAWLHQGCPLSEVRAHFTESFGVAPELDEFIEGLADCGFVKDIDGLPVGAAPASQPAGGWRLFATLPTRWFGWLLSSPSRVAYRLLWAALPALLIWRPDLLPRPKDTLLVDGVMLNAVIVALLAWAMVFLHELAHLVTARARGAVGALSLSRRMYFLVAQTDMSGVRALPRAERYAPYLAGMTLEAGVLLTCLLLRLADAGGGLPATLAYVVTIQLLFQCALFLRTDLYFVLTNRLRAGNLADDTRQVLRAQWRRATGGPPVDLGAIPARERRLVRWYLPFYAAGVAAALADLVLLIVPALVTMCRRAAAELAGPHLLHQAEAAAFLAIVAFNLGSVTVIALRQRRRQAAAAAAAAAATA</sequence>
<comment type="caution">
    <text evidence="2">The sequence shown here is derived from an EMBL/GenBank/DDBJ whole genome shotgun (WGS) entry which is preliminary data.</text>
</comment>
<proteinExistence type="predicted"/>
<dbReference type="RefSeq" id="WP_381833248.1">
    <property type="nucleotide sequence ID" value="NZ_JBHTCF010000010.1"/>
</dbReference>
<dbReference type="EMBL" id="JBHTCF010000010">
    <property type="protein sequence ID" value="MFC7307034.1"/>
    <property type="molecule type" value="Genomic_DNA"/>
</dbReference>
<accession>A0ABW2JN12</accession>
<feature type="transmembrane region" description="Helical" evidence="1">
    <location>
        <begin position="251"/>
        <end position="271"/>
    </location>
</feature>